<feature type="domain" description="Solute-binding protein family 3/N-terminal" evidence="3">
    <location>
        <begin position="41"/>
        <end position="260"/>
    </location>
</feature>
<proteinExistence type="predicted"/>
<dbReference type="CDD" id="cd13530">
    <property type="entry name" value="PBP2_peptides_like"/>
    <property type="match status" value="1"/>
</dbReference>
<evidence type="ECO:0000256" key="1">
    <source>
        <dbReference type="ARBA" id="ARBA00022729"/>
    </source>
</evidence>
<dbReference type="PANTHER" id="PTHR35936">
    <property type="entry name" value="MEMBRANE-BOUND LYTIC MUREIN TRANSGLYCOSYLASE F"/>
    <property type="match status" value="1"/>
</dbReference>
<dbReference type="RefSeq" id="WP_326835441.1">
    <property type="nucleotide sequence ID" value="NZ_CP142149.1"/>
</dbReference>
<dbReference type="Gene3D" id="3.40.190.10">
    <property type="entry name" value="Periplasmic binding protein-like II"/>
    <property type="match status" value="2"/>
</dbReference>
<dbReference type="PROSITE" id="PS51257">
    <property type="entry name" value="PROKAR_LIPOPROTEIN"/>
    <property type="match status" value="1"/>
</dbReference>
<gene>
    <name evidence="4" type="ORF">VSH64_11005</name>
</gene>
<dbReference type="PANTHER" id="PTHR35936:SF17">
    <property type="entry name" value="ARGININE-BINDING EXTRACELLULAR PROTEIN ARTP"/>
    <property type="match status" value="1"/>
</dbReference>
<keyword evidence="1 2" id="KW-0732">Signal</keyword>
<dbReference type="Pfam" id="PF00497">
    <property type="entry name" value="SBP_bac_3"/>
    <property type="match status" value="1"/>
</dbReference>
<sequence length="284" mass="29787">MGRRLRAAFAALAAGGLLATAACGGGDSAATDTYGLAVSGTITAAVPQGDAPFVSPDATGKPAGMLIDLNDLIAQRMGLKITYKLSTVGAGLPLVTAGQYDMMIADLTMSEERKRNVAFTTPFYVDANDVLVRSDSPVKTVADLDGKRVGVGIGSAQADFAAKTLPKATVVSVQTNATGIDQLLNGNVDGFVVSSVQAITVFAQHPGRLKVGVSVQNPLPEAMAVRKGLDKFLADYDKQLGALVDDGTFLKLYHQYFPGQDYPSSLFQYWPSLQAQIQKEPAAK</sequence>
<feature type="chain" id="PRO_5046449188" evidence="2">
    <location>
        <begin position="22"/>
        <end position="284"/>
    </location>
</feature>
<name>A0ABZ1IEW2_9PSEU</name>
<evidence type="ECO:0000313" key="4">
    <source>
        <dbReference type="EMBL" id="WSE32634.1"/>
    </source>
</evidence>
<dbReference type="EMBL" id="CP142149">
    <property type="protein sequence ID" value="WSE32634.1"/>
    <property type="molecule type" value="Genomic_DNA"/>
</dbReference>
<feature type="signal peptide" evidence="2">
    <location>
        <begin position="1"/>
        <end position="21"/>
    </location>
</feature>
<dbReference type="SUPFAM" id="SSF53850">
    <property type="entry name" value="Periplasmic binding protein-like II"/>
    <property type="match status" value="1"/>
</dbReference>
<keyword evidence="5" id="KW-1185">Reference proteome</keyword>
<protein>
    <submittedName>
        <fullName evidence="4">ABC transporter substrate-binding protein</fullName>
    </submittedName>
</protein>
<dbReference type="InterPro" id="IPR001638">
    <property type="entry name" value="Solute-binding_3/MltF_N"/>
</dbReference>
<evidence type="ECO:0000313" key="5">
    <source>
        <dbReference type="Proteomes" id="UP001330812"/>
    </source>
</evidence>
<evidence type="ECO:0000256" key="2">
    <source>
        <dbReference type="SAM" id="SignalP"/>
    </source>
</evidence>
<organism evidence="4 5">
    <name type="scientific">Amycolatopsis rhabdoformis</name>
    <dbReference type="NCBI Taxonomy" id="1448059"/>
    <lineage>
        <taxon>Bacteria</taxon>
        <taxon>Bacillati</taxon>
        <taxon>Actinomycetota</taxon>
        <taxon>Actinomycetes</taxon>
        <taxon>Pseudonocardiales</taxon>
        <taxon>Pseudonocardiaceae</taxon>
        <taxon>Amycolatopsis</taxon>
    </lineage>
</organism>
<dbReference type="Proteomes" id="UP001330812">
    <property type="component" value="Chromosome"/>
</dbReference>
<dbReference type="SMART" id="SM00062">
    <property type="entry name" value="PBPb"/>
    <property type="match status" value="1"/>
</dbReference>
<evidence type="ECO:0000259" key="3">
    <source>
        <dbReference type="SMART" id="SM00062"/>
    </source>
</evidence>
<accession>A0ABZ1IEW2</accession>
<reference evidence="4 5" key="1">
    <citation type="journal article" date="2015" name="Int. J. Syst. Evol. Microbiol.">
        <title>Amycolatopsis rhabdoformis sp. nov., an actinomycete isolated from a tropical forest soil.</title>
        <authorList>
            <person name="Souza W.R."/>
            <person name="Silva R.E."/>
            <person name="Goodfellow M."/>
            <person name="Busarakam K."/>
            <person name="Figueiro F.S."/>
            <person name="Ferreira D."/>
            <person name="Rodrigues-Filho E."/>
            <person name="Moraes L.A.B."/>
            <person name="Zucchi T.D."/>
        </authorList>
    </citation>
    <scope>NUCLEOTIDE SEQUENCE [LARGE SCALE GENOMIC DNA]</scope>
    <source>
        <strain evidence="4 5">NCIMB 14900</strain>
    </source>
</reference>